<dbReference type="InterPro" id="IPR046836">
    <property type="entry name" value="RHS_C"/>
</dbReference>
<dbReference type="AlphaFoldDB" id="K2N7A5"/>
<dbReference type="Pfam" id="PF07999">
    <property type="entry name" value="RHSP"/>
    <property type="match status" value="1"/>
</dbReference>
<feature type="domain" description="Retrotransposon hot spot protein,C-terminal" evidence="2">
    <location>
        <begin position="172"/>
        <end position="469"/>
    </location>
</feature>
<comment type="caution">
    <text evidence="4">The sequence shown here is derived from an EMBL/GenBank/DDBJ whole genome shotgun (WGS) entry which is preliminary data.</text>
</comment>
<dbReference type="EMBL" id="AHKC01008915">
    <property type="protein sequence ID" value="EKF35340.1"/>
    <property type="molecule type" value="Genomic_DNA"/>
</dbReference>
<evidence type="ECO:0000259" key="2">
    <source>
        <dbReference type="Pfam" id="PF07999"/>
    </source>
</evidence>
<reference evidence="4 5" key="1">
    <citation type="journal article" date="2012" name="BMC Genomics">
        <title>Comparative genomic analysis of human infective Trypanosoma cruzi lineages with the bat-restricted subspecies T. cruzi marinkellei.</title>
        <authorList>
            <person name="Franzen O."/>
            <person name="Talavera-Lopez C."/>
            <person name="Ochaya S."/>
            <person name="Butler C.E."/>
            <person name="Messenger L.A."/>
            <person name="Lewis M.D."/>
            <person name="Llewellyn M.S."/>
            <person name="Marinkelle C.J."/>
            <person name="Tyler K.M."/>
            <person name="Miles M.A."/>
            <person name="Andersson B."/>
        </authorList>
    </citation>
    <scope>NUCLEOTIDE SEQUENCE [LARGE SCALE GENOMIC DNA]</scope>
    <source>
        <strain evidence="4 5">B7</strain>
    </source>
</reference>
<dbReference type="PANTHER" id="PTHR33129">
    <property type="entry name" value="PROTEIN KINASE DOMAIN-CONTAINING PROTEIN-RELATED"/>
    <property type="match status" value="1"/>
</dbReference>
<dbReference type="Pfam" id="PF20445">
    <property type="entry name" value="RHS_N"/>
    <property type="match status" value="1"/>
</dbReference>
<organism evidence="4 5">
    <name type="scientific">Trypanosoma cruzi marinkellei</name>
    <dbReference type="NCBI Taxonomy" id="85056"/>
    <lineage>
        <taxon>Eukaryota</taxon>
        <taxon>Discoba</taxon>
        <taxon>Euglenozoa</taxon>
        <taxon>Kinetoplastea</taxon>
        <taxon>Metakinetoplastina</taxon>
        <taxon>Trypanosomatida</taxon>
        <taxon>Trypanosomatidae</taxon>
        <taxon>Trypanosoma</taxon>
        <taxon>Schizotrypanum</taxon>
    </lineage>
</organism>
<dbReference type="InterPro" id="IPR052980">
    <property type="entry name" value="Crinkler_effector"/>
</dbReference>
<dbReference type="OrthoDB" id="242337at2759"/>
<evidence type="ECO:0000256" key="1">
    <source>
        <dbReference type="SAM" id="MobiDB-lite"/>
    </source>
</evidence>
<evidence type="ECO:0000259" key="3">
    <source>
        <dbReference type="Pfam" id="PF20445"/>
    </source>
</evidence>
<dbReference type="InterPro" id="IPR046835">
    <property type="entry name" value="RHS_N"/>
</dbReference>
<dbReference type="PANTHER" id="PTHR33129:SF3">
    <property type="entry name" value="HOT SPOT (RHS) PROTEIN, PUTATIVE-RELATED"/>
    <property type="match status" value="1"/>
</dbReference>
<sequence length="642" mass="73302">MPGIQASAVPQEDIWGRAGPEFGGDTDQPAATRRTVEEVRRLMWALDSRVEREMQPGFYESVYNARWHHVMEVPGGEGTGMEVHEGKPPQSWTYKVVGRTLEKDDGVEQSGAPRLRLMVLTSDKVWLCSWGEAVTDCYVNCEVDRVWQIVKGDLTEWFSSRPEDHFTPHPRVLIGTPGIGKSMAAASYLLYQLLHYDVEQLPVVVYSTYRGGATYVFDKTTKTASIYRSRSSMIQGVTDLSRRGMKGYIIYDVGGRLDIPSPCLPVGGWGMLVVAMPETTSYIHWASEKRAARIIMNCPDESDVKAMCVWRGRNQPPQQQAEYWREVKGRVDKLGPILRYIFEERSSLDWIGKCHRVVDQTSHRETKFYFGFGTSKLWKRNAALEYLARVVRVRGECNGESPFNAPITAHLAIKTLCTLEELMTQAEFNLFVLRIRDYLIYANFGKCAVFAFLNGAFMTAIRRNLKELKPPTRRQAHRCAPEVYSQEGPTRHYFLPSVEHRGTMTGINYWVLYIPEDEDFPLLDAFFFMESNPVTLVGLRMTTAGGHHTTASAVRQFTEHLAAYFSGWEELSRDMSWEIIYVQHAVSTPISDWQRCDAVPSDNVSKKKSQEIAAFWKKKVRQYQVSISSRDFGRDEAHRSVE</sequence>
<feature type="region of interest" description="Disordered" evidence="1">
    <location>
        <begin position="1"/>
        <end position="33"/>
    </location>
</feature>
<dbReference type="Proteomes" id="UP000007350">
    <property type="component" value="Unassembled WGS sequence"/>
</dbReference>
<proteinExistence type="predicted"/>
<dbReference type="InterPro" id="IPR006518">
    <property type="entry name" value="Trypano_RHS"/>
</dbReference>
<protein>
    <submittedName>
        <fullName evidence="4">Retrotransposon hot spot (RHS) protein, putative</fullName>
    </submittedName>
</protein>
<keyword evidence="5" id="KW-1185">Reference proteome</keyword>
<gene>
    <name evidence="4" type="ORF">MOQ_002342</name>
</gene>
<feature type="domain" description="Retrotransposon hot spot protein N-terminal" evidence="3">
    <location>
        <begin position="59"/>
        <end position="169"/>
    </location>
</feature>
<evidence type="ECO:0000313" key="5">
    <source>
        <dbReference type="Proteomes" id="UP000007350"/>
    </source>
</evidence>
<evidence type="ECO:0000313" key="4">
    <source>
        <dbReference type="EMBL" id="EKF35340.1"/>
    </source>
</evidence>
<dbReference type="NCBIfam" id="TIGR01631">
    <property type="entry name" value="Trypano_RHS"/>
    <property type="match status" value="1"/>
</dbReference>
<accession>K2N7A5</accession>
<name>K2N7A5_TRYCR</name>